<dbReference type="AlphaFoldDB" id="A0A4Y2U9I4"/>
<dbReference type="PANTHER" id="PTHR46060">
    <property type="entry name" value="MARINER MOS1 TRANSPOSASE-LIKE PROTEIN"/>
    <property type="match status" value="1"/>
</dbReference>
<evidence type="ECO:0000313" key="2">
    <source>
        <dbReference type="Proteomes" id="UP000499080"/>
    </source>
</evidence>
<dbReference type="EMBL" id="BGPR01035032">
    <property type="protein sequence ID" value="GBO09679.1"/>
    <property type="molecule type" value="Genomic_DNA"/>
</dbReference>
<proteinExistence type="predicted"/>
<evidence type="ECO:0008006" key="3">
    <source>
        <dbReference type="Google" id="ProtNLM"/>
    </source>
</evidence>
<reference evidence="1 2" key="1">
    <citation type="journal article" date="2019" name="Sci. Rep.">
        <title>Orb-weaving spider Araneus ventricosus genome elucidates the spidroin gene catalogue.</title>
        <authorList>
            <person name="Kono N."/>
            <person name="Nakamura H."/>
            <person name="Ohtoshi R."/>
            <person name="Moran D.A.P."/>
            <person name="Shinohara A."/>
            <person name="Yoshida Y."/>
            <person name="Fujiwara M."/>
            <person name="Mori M."/>
            <person name="Tomita M."/>
            <person name="Arakawa K."/>
        </authorList>
    </citation>
    <scope>NUCLEOTIDE SEQUENCE [LARGE SCALE GENOMIC DNA]</scope>
</reference>
<dbReference type="InterPro" id="IPR052709">
    <property type="entry name" value="Transposase-MT_Hybrid"/>
</dbReference>
<name>A0A4Y2U9I4_ARAVE</name>
<keyword evidence="2" id="KW-1185">Reference proteome</keyword>
<dbReference type="OrthoDB" id="6417227at2759"/>
<protein>
    <recommendedName>
        <fullName evidence="3">Mos1 transposase HTH domain-containing protein</fullName>
    </recommendedName>
</protein>
<evidence type="ECO:0000313" key="1">
    <source>
        <dbReference type="EMBL" id="GBO09679.1"/>
    </source>
</evidence>
<dbReference type="Proteomes" id="UP000499080">
    <property type="component" value="Unassembled WGS sequence"/>
</dbReference>
<comment type="caution">
    <text evidence="1">The sequence shown here is derived from an EMBL/GenBank/DDBJ whole genome shotgun (WGS) entry which is preliminary data.</text>
</comment>
<accession>A0A4Y2U9I4</accession>
<gene>
    <name evidence="1" type="ORF">AVEN_154496_1</name>
</gene>
<dbReference type="PANTHER" id="PTHR46060:SF1">
    <property type="entry name" value="MARINER MOS1 TRANSPOSASE-LIKE PROTEIN"/>
    <property type="match status" value="1"/>
</dbReference>
<organism evidence="1 2">
    <name type="scientific">Araneus ventricosus</name>
    <name type="common">Orbweaver spider</name>
    <name type="synonym">Epeira ventricosa</name>
    <dbReference type="NCBI Taxonomy" id="182803"/>
    <lineage>
        <taxon>Eukaryota</taxon>
        <taxon>Metazoa</taxon>
        <taxon>Ecdysozoa</taxon>
        <taxon>Arthropoda</taxon>
        <taxon>Chelicerata</taxon>
        <taxon>Arachnida</taxon>
        <taxon>Araneae</taxon>
        <taxon>Araneomorphae</taxon>
        <taxon>Entelegynae</taxon>
        <taxon>Araneoidea</taxon>
        <taxon>Araneidae</taxon>
        <taxon>Araneus</taxon>
    </lineage>
</organism>
<sequence length="104" mass="11822">MALHPYTKLEIRGAARFLWAKRLNCKDTHRKMVAVYGKHAISKWCGQFENGRVDITDDDRPGRPATSISAENDAVVEEVIWKNRLIKLKEISSIGSLAHHKPLD</sequence>